<dbReference type="EMBL" id="JANBVO010000002">
    <property type="protein sequence ID" value="KAJ9156689.1"/>
    <property type="molecule type" value="Genomic_DNA"/>
</dbReference>
<feature type="compositionally biased region" description="Low complexity" evidence="1">
    <location>
        <begin position="117"/>
        <end position="128"/>
    </location>
</feature>
<gene>
    <name evidence="2" type="ORF">NKR23_g1419</name>
</gene>
<proteinExistence type="predicted"/>
<dbReference type="Proteomes" id="UP001174694">
    <property type="component" value="Unassembled WGS sequence"/>
</dbReference>
<protein>
    <submittedName>
        <fullName evidence="2">Uncharacterized protein</fullName>
    </submittedName>
</protein>
<comment type="caution">
    <text evidence="2">The sequence shown here is derived from an EMBL/GenBank/DDBJ whole genome shotgun (WGS) entry which is preliminary data.</text>
</comment>
<evidence type="ECO:0000313" key="2">
    <source>
        <dbReference type="EMBL" id="KAJ9156689.1"/>
    </source>
</evidence>
<feature type="region of interest" description="Disordered" evidence="1">
    <location>
        <begin position="1"/>
        <end position="220"/>
    </location>
</feature>
<reference evidence="2" key="1">
    <citation type="submission" date="2022-07" db="EMBL/GenBank/DDBJ databases">
        <title>Fungi with potential for degradation of polypropylene.</title>
        <authorList>
            <person name="Gostincar C."/>
        </authorList>
    </citation>
    <scope>NUCLEOTIDE SEQUENCE</scope>
    <source>
        <strain evidence="2">EXF-13308</strain>
    </source>
</reference>
<accession>A0AA38S5R1</accession>
<feature type="compositionally biased region" description="Polar residues" evidence="1">
    <location>
        <begin position="49"/>
        <end position="66"/>
    </location>
</feature>
<organism evidence="2 3">
    <name type="scientific">Pleurostoma richardsiae</name>
    <dbReference type="NCBI Taxonomy" id="41990"/>
    <lineage>
        <taxon>Eukaryota</taxon>
        <taxon>Fungi</taxon>
        <taxon>Dikarya</taxon>
        <taxon>Ascomycota</taxon>
        <taxon>Pezizomycotina</taxon>
        <taxon>Sordariomycetes</taxon>
        <taxon>Sordariomycetidae</taxon>
        <taxon>Calosphaeriales</taxon>
        <taxon>Pleurostomataceae</taxon>
        <taxon>Pleurostoma</taxon>
    </lineage>
</organism>
<evidence type="ECO:0000313" key="3">
    <source>
        <dbReference type="Proteomes" id="UP001174694"/>
    </source>
</evidence>
<name>A0AA38S5R1_9PEZI</name>
<feature type="compositionally biased region" description="Polar residues" evidence="1">
    <location>
        <begin position="201"/>
        <end position="214"/>
    </location>
</feature>
<sequence>MPPPSTPAQPRFLPSKRQVAPPPQSQGYPPAAELQSGGGAPRFRATPRFSASSTPRPSSYNITGAFSTPLPPLSTSRTSRKQGHHDAIESSPIPSTPERSQEGDGRNELTRSIEIGSPSVSEHSSSQSEVERSPKRRRLSISPDIDTTSQLEAPQEESFNENDNAQMIEEADDETSYHSSDPILTGDLDSTWASQDDADSGSESPSLLPTTPGQVQHPAFRRPPRFKTAEAADASAQVGQLPDAFSPQRRGVRYVPGGLASELRDWLVQVKGSAEYDKTADDQGMSGVNVRLRVEQVRPAPGMWLVAGRRVGEDREGSPSAGLVRAILAGEGRLAGLGKKGLVRSTCTVAIMQPVWDVVLEGEGTWTVACDWAVVEEDELK</sequence>
<keyword evidence="3" id="KW-1185">Reference proteome</keyword>
<evidence type="ECO:0000256" key="1">
    <source>
        <dbReference type="SAM" id="MobiDB-lite"/>
    </source>
</evidence>
<feature type="compositionally biased region" description="Basic and acidic residues" evidence="1">
    <location>
        <begin position="99"/>
        <end position="111"/>
    </location>
</feature>
<dbReference type="AlphaFoldDB" id="A0AA38S5R1"/>